<gene>
    <name evidence="1" type="ORF">EVAR_59642_1</name>
</gene>
<dbReference type="Proteomes" id="UP000299102">
    <property type="component" value="Unassembled WGS sequence"/>
</dbReference>
<reference evidence="1 2" key="1">
    <citation type="journal article" date="2019" name="Commun. Biol.">
        <title>The bagworm genome reveals a unique fibroin gene that provides high tensile strength.</title>
        <authorList>
            <person name="Kono N."/>
            <person name="Nakamura H."/>
            <person name="Ohtoshi R."/>
            <person name="Tomita M."/>
            <person name="Numata K."/>
            <person name="Arakawa K."/>
        </authorList>
    </citation>
    <scope>NUCLEOTIDE SEQUENCE [LARGE SCALE GENOMIC DNA]</scope>
</reference>
<keyword evidence="2" id="KW-1185">Reference proteome</keyword>
<name>A0A4C1YK28_EUMVA</name>
<proteinExistence type="predicted"/>
<sequence>MSVRARAATKREDGTSSASSSTRTIRLHYLVKSVQSFVRSDGVQMGFVSEGASLKFEMRYSLKAMALGGDIARLCCRCLSSTRTHRPMEWKRDRHVTSRTLKPIVPLYRLFRALARTLRRNVTMNHAFSDKSALRTDFETKLTCSVWIRRRRCDTRDDEVQVKMWKLFQRTIVHFVLRALGNRLDLCNRIQP</sequence>
<protein>
    <submittedName>
        <fullName evidence="1">Uncharacterized protein</fullName>
    </submittedName>
</protein>
<organism evidence="1 2">
    <name type="scientific">Eumeta variegata</name>
    <name type="common">Bagworm moth</name>
    <name type="synonym">Eumeta japonica</name>
    <dbReference type="NCBI Taxonomy" id="151549"/>
    <lineage>
        <taxon>Eukaryota</taxon>
        <taxon>Metazoa</taxon>
        <taxon>Ecdysozoa</taxon>
        <taxon>Arthropoda</taxon>
        <taxon>Hexapoda</taxon>
        <taxon>Insecta</taxon>
        <taxon>Pterygota</taxon>
        <taxon>Neoptera</taxon>
        <taxon>Endopterygota</taxon>
        <taxon>Lepidoptera</taxon>
        <taxon>Glossata</taxon>
        <taxon>Ditrysia</taxon>
        <taxon>Tineoidea</taxon>
        <taxon>Psychidae</taxon>
        <taxon>Oiketicinae</taxon>
        <taxon>Eumeta</taxon>
    </lineage>
</organism>
<accession>A0A4C1YK28</accession>
<comment type="caution">
    <text evidence="1">The sequence shown here is derived from an EMBL/GenBank/DDBJ whole genome shotgun (WGS) entry which is preliminary data.</text>
</comment>
<evidence type="ECO:0000313" key="2">
    <source>
        <dbReference type="Proteomes" id="UP000299102"/>
    </source>
</evidence>
<dbReference type="EMBL" id="BGZK01001220">
    <property type="protein sequence ID" value="GBP74747.1"/>
    <property type="molecule type" value="Genomic_DNA"/>
</dbReference>
<evidence type="ECO:0000313" key="1">
    <source>
        <dbReference type="EMBL" id="GBP74747.1"/>
    </source>
</evidence>
<dbReference type="AlphaFoldDB" id="A0A4C1YK28"/>